<organism evidence="2 5">
    <name type="scientific">Adineta steineri</name>
    <dbReference type="NCBI Taxonomy" id="433720"/>
    <lineage>
        <taxon>Eukaryota</taxon>
        <taxon>Metazoa</taxon>
        <taxon>Spiralia</taxon>
        <taxon>Gnathifera</taxon>
        <taxon>Rotifera</taxon>
        <taxon>Eurotatoria</taxon>
        <taxon>Bdelloidea</taxon>
        <taxon>Adinetida</taxon>
        <taxon>Adinetidae</taxon>
        <taxon>Adineta</taxon>
    </lineage>
</organism>
<proteinExistence type="predicted"/>
<dbReference type="Proteomes" id="UP000663877">
    <property type="component" value="Unassembled WGS sequence"/>
</dbReference>
<evidence type="ECO:0000313" key="5">
    <source>
        <dbReference type="Proteomes" id="UP000663877"/>
    </source>
</evidence>
<dbReference type="EMBL" id="CAJNOI010001053">
    <property type="protein sequence ID" value="CAF1377466.1"/>
    <property type="molecule type" value="Genomic_DNA"/>
</dbReference>
<protein>
    <recommendedName>
        <fullName evidence="1">Peptidase C1A papain C-terminal domain-containing protein</fullName>
    </recommendedName>
</protein>
<evidence type="ECO:0000313" key="4">
    <source>
        <dbReference type="Proteomes" id="UP000663832"/>
    </source>
</evidence>
<dbReference type="Gene3D" id="3.90.70.10">
    <property type="entry name" value="Cysteine proteinases"/>
    <property type="match status" value="1"/>
</dbReference>
<dbReference type="GO" id="GO:0008234">
    <property type="term" value="F:cysteine-type peptidase activity"/>
    <property type="evidence" value="ECO:0007669"/>
    <property type="project" value="InterPro"/>
</dbReference>
<gene>
    <name evidence="2" type="ORF">BJG266_LOCUS36377</name>
    <name evidence="3" type="ORF">QVE165_LOCUS53374</name>
</gene>
<dbReference type="OrthoDB" id="6286504at2759"/>
<keyword evidence="4" id="KW-1185">Reference proteome</keyword>
<dbReference type="GO" id="GO:0006508">
    <property type="term" value="P:proteolysis"/>
    <property type="evidence" value="ECO:0007669"/>
    <property type="project" value="InterPro"/>
</dbReference>
<dbReference type="EMBL" id="CAJNOM010001397">
    <property type="protein sequence ID" value="CAF1606284.1"/>
    <property type="molecule type" value="Genomic_DNA"/>
</dbReference>
<name>A0A815JCE5_9BILA</name>
<evidence type="ECO:0000313" key="2">
    <source>
        <dbReference type="EMBL" id="CAF1377466.1"/>
    </source>
</evidence>
<reference evidence="2" key="1">
    <citation type="submission" date="2021-02" db="EMBL/GenBank/DDBJ databases">
        <authorList>
            <person name="Nowell W R."/>
        </authorList>
    </citation>
    <scope>NUCLEOTIDE SEQUENCE</scope>
</reference>
<comment type="caution">
    <text evidence="2">The sequence shown here is derived from an EMBL/GenBank/DDBJ whole genome shotgun (WGS) entry which is preliminary data.</text>
</comment>
<dbReference type="Proteomes" id="UP000663832">
    <property type="component" value="Unassembled WGS sequence"/>
</dbReference>
<evidence type="ECO:0000313" key="3">
    <source>
        <dbReference type="EMBL" id="CAF1606284.1"/>
    </source>
</evidence>
<dbReference type="AlphaFoldDB" id="A0A815JCE5"/>
<sequence>MATPDENQMLERIQESILWAEMTVAGKGFNTYTRGIYDEPLCSDDTIDDVVQIVGYGSEEGKPYWLCKNYWGDY</sequence>
<evidence type="ECO:0000259" key="1">
    <source>
        <dbReference type="Pfam" id="PF00112"/>
    </source>
</evidence>
<accession>A0A815JCE5</accession>
<feature type="domain" description="Peptidase C1A papain C-terminal" evidence="1">
    <location>
        <begin position="5"/>
        <end position="73"/>
    </location>
</feature>
<dbReference type="InterPro" id="IPR038765">
    <property type="entry name" value="Papain-like_cys_pep_sf"/>
</dbReference>
<dbReference type="Pfam" id="PF00112">
    <property type="entry name" value="Peptidase_C1"/>
    <property type="match status" value="1"/>
</dbReference>
<dbReference type="SUPFAM" id="SSF54001">
    <property type="entry name" value="Cysteine proteinases"/>
    <property type="match status" value="1"/>
</dbReference>
<dbReference type="InterPro" id="IPR000668">
    <property type="entry name" value="Peptidase_C1A_C"/>
</dbReference>